<sequence>MQTWRSMALQKSWLSRLKSQTRPGVSTSIAAAVTATWAAAFVAPVIPVPQRPRPLRARLEAAETGEVAEPLGWTCVSGCGACCMLGTEERPFLKDLLTEEQLEIFRSLPKEDGWCRHFDHETRSCNIYDERPEFCRVKTFLCSKAPFFGVDPSDGLSMGGFCADSCRQNIADVYGQDSEEMFRFDAEVEVFLDIDEETDDEELRGSLWIEESDGQKKP</sequence>
<organism evidence="1">
    <name type="scientific">Cladocopium goreaui</name>
    <dbReference type="NCBI Taxonomy" id="2562237"/>
    <lineage>
        <taxon>Eukaryota</taxon>
        <taxon>Sar</taxon>
        <taxon>Alveolata</taxon>
        <taxon>Dinophyceae</taxon>
        <taxon>Suessiales</taxon>
        <taxon>Symbiodiniaceae</taxon>
        <taxon>Cladocopium</taxon>
    </lineage>
</organism>
<gene>
    <name evidence="1" type="ORF">C1SCF055_LOCUS22999</name>
</gene>
<evidence type="ECO:0000313" key="2">
    <source>
        <dbReference type="EMBL" id="CAL1149905.1"/>
    </source>
</evidence>
<dbReference type="AlphaFoldDB" id="A0A9P1G3J5"/>
<reference evidence="1" key="1">
    <citation type="submission" date="2022-10" db="EMBL/GenBank/DDBJ databases">
        <authorList>
            <person name="Chen Y."/>
            <person name="Dougan E. K."/>
            <person name="Chan C."/>
            <person name="Rhodes N."/>
            <person name="Thang M."/>
        </authorList>
    </citation>
    <scope>NUCLEOTIDE SEQUENCE</scope>
</reference>
<evidence type="ECO:0000313" key="3">
    <source>
        <dbReference type="Proteomes" id="UP001152797"/>
    </source>
</evidence>
<dbReference type="EMBL" id="CAMXCT020002223">
    <property type="protein sequence ID" value="CAL1149905.1"/>
    <property type="molecule type" value="Genomic_DNA"/>
</dbReference>
<evidence type="ECO:0000313" key="1">
    <source>
        <dbReference type="EMBL" id="CAI3996530.1"/>
    </source>
</evidence>
<dbReference type="EMBL" id="CAMXCT030002223">
    <property type="protein sequence ID" value="CAL4783842.1"/>
    <property type="molecule type" value="Genomic_DNA"/>
</dbReference>
<dbReference type="PANTHER" id="PTHR36791">
    <property type="entry name" value="OS03G0363400 PROTEIN"/>
    <property type="match status" value="1"/>
</dbReference>
<name>A0A9P1G3J5_9DINO</name>
<dbReference type="EMBL" id="CAMXCT010002223">
    <property type="protein sequence ID" value="CAI3996530.1"/>
    <property type="molecule type" value="Genomic_DNA"/>
</dbReference>
<protein>
    <recommendedName>
        <fullName evidence="4">YkgJ family cysteine cluster protein</fullName>
    </recommendedName>
</protein>
<dbReference type="Proteomes" id="UP001152797">
    <property type="component" value="Unassembled WGS sequence"/>
</dbReference>
<keyword evidence="3" id="KW-1185">Reference proteome</keyword>
<evidence type="ECO:0008006" key="4">
    <source>
        <dbReference type="Google" id="ProtNLM"/>
    </source>
</evidence>
<comment type="caution">
    <text evidence="1">The sequence shown here is derived from an EMBL/GenBank/DDBJ whole genome shotgun (WGS) entry which is preliminary data.</text>
</comment>
<dbReference type="PANTHER" id="PTHR36791:SF2">
    <property type="entry name" value="OS03G0363400 PROTEIN"/>
    <property type="match status" value="1"/>
</dbReference>
<reference evidence="2" key="2">
    <citation type="submission" date="2024-04" db="EMBL/GenBank/DDBJ databases">
        <authorList>
            <person name="Chen Y."/>
            <person name="Shah S."/>
            <person name="Dougan E. K."/>
            <person name="Thang M."/>
            <person name="Chan C."/>
        </authorList>
    </citation>
    <scope>NUCLEOTIDE SEQUENCE [LARGE SCALE GENOMIC DNA]</scope>
</reference>
<dbReference type="InterPro" id="IPR005358">
    <property type="entry name" value="Puta_zinc/iron-chelating_dom"/>
</dbReference>
<dbReference type="OrthoDB" id="1876721at2759"/>
<accession>A0A9P1G3J5</accession>
<dbReference type="Pfam" id="PF03692">
    <property type="entry name" value="CxxCxxCC"/>
    <property type="match status" value="1"/>
</dbReference>
<proteinExistence type="predicted"/>